<reference evidence="1" key="1">
    <citation type="submission" date="2019-12" db="EMBL/GenBank/DDBJ databases">
        <title>An insight into the sialome of adult female Ixodes ricinus ticks feeding for 6 days.</title>
        <authorList>
            <person name="Perner J."/>
            <person name="Ribeiro J.M.C."/>
        </authorList>
    </citation>
    <scope>NUCLEOTIDE SEQUENCE</scope>
    <source>
        <strain evidence="1">Semi-engorged</strain>
        <tissue evidence="1">Salivary glands</tissue>
    </source>
</reference>
<dbReference type="EMBL" id="GIFC01006234">
    <property type="protein sequence ID" value="MXU88317.1"/>
    <property type="molecule type" value="Transcribed_RNA"/>
</dbReference>
<proteinExistence type="predicted"/>
<evidence type="ECO:0000313" key="1">
    <source>
        <dbReference type="EMBL" id="MXU88317.1"/>
    </source>
</evidence>
<organism evidence="1">
    <name type="scientific">Ixodes ricinus</name>
    <name type="common">Common tick</name>
    <name type="synonym">Acarus ricinus</name>
    <dbReference type="NCBI Taxonomy" id="34613"/>
    <lineage>
        <taxon>Eukaryota</taxon>
        <taxon>Metazoa</taxon>
        <taxon>Ecdysozoa</taxon>
        <taxon>Arthropoda</taxon>
        <taxon>Chelicerata</taxon>
        <taxon>Arachnida</taxon>
        <taxon>Acari</taxon>
        <taxon>Parasitiformes</taxon>
        <taxon>Ixodida</taxon>
        <taxon>Ixodoidea</taxon>
        <taxon>Ixodidae</taxon>
        <taxon>Ixodinae</taxon>
        <taxon>Ixodes</taxon>
    </lineage>
</organism>
<sequence>MRFSLSWVMGPSRRWSRPRQRRPRRQFLYVDSAVIATEEVTEEAIASYVRGNSQDGDDSEPDEQDTCDVPSNLEVVDVIDVLRRSTSTQQDEDAMQAIWLC</sequence>
<dbReference type="AlphaFoldDB" id="A0A6B0UF64"/>
<accession>A0A6B0UF64</accession>
<protein>
    <submittedName>
        <fullName evidence="1">Uncharacterized protein</fullName>
    </submittedName>
</protein>
<name>A0A6B0UF64_IXORI</name>